<dbReference type="InterPro" id="IPR022618">
    <property type="entry name" value="Defensin-like_20-28"/>
</dbReference>
<keyword evidence="3" id="KW-0964">Secreted</keyword>
<feature type="signal peptide" evidence="8">
    <location>
        <begin position="1"/>
        <end position="23"/>
    </location>
</feature>
<gene>
    <name evidence="9" type="ORF">BRADI_3g11072v3</name>
</gene>
<evidence type="ECO:0000256" key="4">
    <source>
        <dbReference type="ARBA" id="ARBA00022529"/>
    </source>
</evidence>
<dbReference type="Gramene" id="KQJ94537">
    <property type="protein sequence ID" value="KQJ94537"/>
    <property type="gene ID" value="BRADI_3g11072v3"/>
</dbReference>
<dbReference type="EMBL" id="CM000882">
    <property type="protein sequence ID" value="KQJ94537.1"/>
    <property type="molecule type" value="Genomic_DNA"/>
</dbReference>
<evidence type="ECO:0000313" key="9">
    <source>
        <dbReference type="EMBL" id="KQJ94537.1"/>
    </source>
</evidence>
<accession>A0A0Q3PYM5</accession>
<dbReference type="GO" id="GO:0005576">
    <property type="term" value="C:extracellular region"/>
    <property type="evidence" value="ECO:0007669"/>
    <property type="project" value="UniProtKB-SubCell"/>
</dbReference>
<dbReference type="Pfam" id="PF10868">
    <property type="entry name" value="Defensin_like"/>
    <property type="match status" value="1"/>
</dbReference>
<reference evidence="9" key="2">
    <citation type="submission" date="2017-06" db="EMBL/GenBank/DDBJ databases">
        <title>WGS assembly of Brachypodium distachyon.</title>
        <authorList>
            <consortium name="The International Brachypodium Initiative"/>
            <person name="Lucas S."/>
            <person name="Harmon-Smith M."/>
            <person name="Lail K."/>
            <person name="Tice H."/>
            <person name="Grimwood J."/>
            <person name="Bruce D."/>
            <person name="Barry K."/>
            <person name="Shu S."/>
            <person name="Lindquist E."/>
            <person name="Wang M."/>
            <person name="Pitluck S."/>
            <person name="Vogel J.P."/>
            <person name="Garvin D.F."/>
            <person name="Mockler T.C."/>
            <person name="Schmutz J."/>
            <person name="Rokhsar D."/>
            <person name="Bevan M.W."/>
        </authorList>
    </citation>
    <scope>NUCLEOTIDE SEQUENCE</scope>
    <source>
        <strain evidence="9">Bd21</strain>
    </source>
</reference>
<evidence type="ECO:0000313" key="11">
    <source>
        <dbReference type="Proteomes" id="UP000008810"/>
    </source>
</evidence>
<dbReference type="AlphaFoldDB" id="A0A0Q3PYM5"/>
<keyword evidence="7" id="KW-0611">Plant defense</keyword>
<evidence type="ECO:0000256" key="6">
    <source>
        <dbReference type="ARBA" id="ARBA00022729"/>
    </source>
</evidence>
<dbReference type="EnsemblPlants" id="KQJ94537">
    <property type="protein sequence ID" value="KQJ94537"/>
    <property type="gene ID" value="BRADI_3g11072v3"/>
</dbReference>
<feature type="chain" id="PRO_5035999815" description="Knottin scorpion toxin-like domain-containing protein" evidence="8">
    <location>
        <begin position="24"/>
        <end position="81"/>
    </location>
</feature>
<evidence type="ECO:0000256" key="7">
    <source>
        <dbReference type="ARBA" id="ARBA00022821"/>
    </source>
</evidence>
<reference evidence="9 10" key="1">
    <citation type="journal article" date="2010" name="Nature">
        <title>Genome sequencing and analysis of the model grass Brachypodium distachyon.</title>
        <authorList>
            <consortium name="International Brachypodium Initiative"/>
        </authorList>
    </citation>
    <scope>NUCLEOTIDE SEQUENCE [LARGE SCALE GENOMIC DNA]</scope>
    <source>
        <strain evidence="9 10">Bd21</strain>
    </source>
</reference>
<dbReference type="GO" id="GO:0050832">
    <property type="term" value="P:defense response to fungus"/>
    <property type="evidence" value="ECO:0007669"/>
    <property type="project" value="UniProtKB-KW"/>
</dbReference>
<keyword evidence="11" id="KW-1185">Reference proteome</keyword>
<dbReference type="InParanoid" id="A0A0Q3PYM5"/>
<reference evidence="10" key="3">
    <citation type="submission" date="2018-08" db="UniProtKB">
        <authorList>
            <consortium name="EnsemblPlants"/>
        </authorList>
    </citation>
    <scope>IDENTIFICATION</scope>
    <source>
        <strain evidence="10">cv. Bd21</strain>
    </source>
</reference>
<dbReference type="PANTHER" id="PTHR34453:SF4">
    <property type="entry name" value="KNOTTIN SCORPION TOXIN-LIKE DOMAIN-CONTAINING PROTEIN"/>
    <property type="match status" value="1"/>
</dbReference>
<keyword evidence="5" id="KW-0295">Fungicide</keyword>
<dbReference type="GO" id="GO:0031640">
    <property type="term" value="P:killing of cells of another organism"/>
    <property type="evidence" value="ECO:0007669"/>
    <property type="project" value="UniProtKB-KW"/>
</dbReference>
<evidence type="ECO:0000256" key="8">
    <source>
        <dbReference type="SAM" id="SignalP"/>
    </source>
</evidence>
<evidence type="ECO:0000256" key="1">
    <source>
        <dbReference type="ARBA" id="ARBA00004613"/>
    </source>
</evidence>
<comment type="subcellular location">
    <subcellularLocation>
        <location evidence="1">Secreted</location>
    </subcellularLocation>
</comment>
<keyword evidence="6 8" id="KW-0732">Signal</keyword>
<evidence type="ECO:0000313" key="10">
    <source>
        <dbReference type="EnsemblPlants" id="KQJ94537"/>
    </source>
</evidence>
<evidence type="ECO:0008006" key="12">
    <source>
        <dbReference type="Google" id="ProtNLM"/>
    </source>
</evidence>
<dbReference type="PANTHER" id="PTHR34453">
    <property type="entry name" value="DEFENSIN-LIKE (DEFL) FAMILY PROTEIN-RELATED"/>
    <property type="match status" value="1"/>
</dbReference>
<organism evidence="9">
    <name type="scientific">Brachypodium distachyon</name>
    <name type="common">Purple false brome</name>
    <name type="synonym">Trachynia distachya</name>
    <dbReference type="NCBI Taxonomy" id="15368"/>
    <lineage>
        <taxon>Eukaryota</taxon>
        <taxon>Viridiplantae</taxon>
        <taxon>Streptophyta</taxon>
        <taxon>Embryophyta</taxon>
        <taxon>Tracheophyta</taxon>
        <taxon>Spermatophyta</taxon>
        <taxon>Magnoliopsida</taxon>
        <taxon>Liliopsida</taxon>
        <taxon>Poales</taxon>
        <taxon>Poaceae</taxon>
        <taxon>BOP clade</taxon>
        <taxon>Pooideae</taxon>
        <taxon>Stipodae</taxon>
        <taxon>Brachypodieae</taxon>
        <taxon>Brachypodium</taxon>
    </lineage>
</organism>
<comment type="similarity">
    <text evidence="2">Belongs to the DEFL family.</text>
</comment>
<keyword evidence="4" id="KW-0929">Antimicrobial</keyword>
<proteinExistence type="inferred from homology"/>
<dbReference type="FunCoup" id="A0A0Q3PYM5">
    <property type="interactions" value="2"/>
</dbReference>
<dbReference type="Proteomes" id="UP000008810">
    <property type="component" value="Chromosome 3"/>
</dbReference>
<evidence type="ECO:0000256" key="5">
    <source>
        <dbReference type="ARBA" id="ARBA00022577"/>
    </source>
</evidence>
<evidence type="ECO:0000256" key="2">
    <source>
        <dbReference type="ARBA" id="ARBA00006722"/>
    </source>
</evidence>
<sequence>MARFSGSVAVLLIASVIVSATSAENLIPKCCQDFHSWGENNECSPPFDPLCNSWCQNRCSGGFCKIKGGKHYCHCKCHDEA</sequence>
<evidence type="ECO:0000256" key="3">
    <source>
        <dbReference type="ARBA" id="ARBA00022525"/>
    </source>
</evidence>
<protein>
    <recommendedName>
        <fullName evidence="12">Knottin scorpion toxin-like domain-containing protein</fullName>
    </recommendedName>
</protein>
<name>A0A0Q3PYM5_BRADI</name>
<dbReference type="OrthoDB" id="1855918at2759"/>